<feature type="compositionally biased region" description="Basic and acidic residues" evidence="1">
    <location>
        <begin position="15"/>
        <end position="29"/>
    </location>
</feature>
<sequence>MQSSVALKTNGAHQSPDRLRLHIVEMAEKRSRKGSGNKGDGKAFTNMPTNSREGNVESSKLEDLRKDDREINGELFRPTAIARVGQSRERITLDLPKTPKQRQDQQSLSPYQRVVVLDAGTHNNNSNNSNGISNKDRASARLLRRFRQRRFLNDDAKPENCYVNDGLQDKILPSQYKVFTVAEPTKRFRAPSGTMIEKPTSTQVIHPLGSKSNSKTPEDERDTASLTPTTHFPSNDSADAKKQQRIEAKEFTNERRYGQPNTARNKQDNLASTREEQGSSGRLSELKGNALATPPPRQNSAKKPGVFSASLEAFRRRLRLTANKYSDRLNNENVDRTEEYVIRPGPQAKTGALNPQPSLKARHGGLQFPRFGPQRNVSQQIRPVSETRQTDPKLGQSYLCSKEDDHKEVYTLIENQTKTDKSHNKNSVKENIDINNNVSSNNIDREYKVKNDGENSHNICNRQNFHNKETTRKNSVFTIVSSKNGLIKSVPQKALVIKELSTVDTDDEVSDTLPCTKQPVPKVKTYVVMDTLKGAAAGNQLSSKAVPQPPLRRVAPLTEHNMRLHESLLAMYERRAQRMARYQKRQKALQLQQEKEKEQQQLQSPGQRDKNQQQTEVQEQTPMRQERQQIQQQPPQRQLGKDNVGDHDSDNSEEDPNSIRIRKWVMDVAEQFIFPAQTESIDTPRNYLAQSDLAVESAIQFENPLQNQGAVCC</sequence>
<feature type="region of interest" description="Disordered" evidence="1">
    <location>
        <begin position="1"/>
        <end position="65"/>
    </location>
</feature>
<feature type="compositionally biased region" description="Polar residues" evidence="1">
    <location>
        <begin position="1"/>
        <end position="13"/>
    </location>
</feature>
<dbReference type="Proteomes" id="UP000762676">
    <property type="component" value="Unassembled WGS sequence"/>
</dbReference>
<feature type="region of interest" description="Disordered" evidence="1">
    <location>
        <begin position="190"/>
        <end position="305"/>
    </location>
</feature>
<dbReference type="AlphaFoldDB" id="A0AAV4HI99"/>
<comment type="caution">
    <text evidence="2">The sequence shown here is derived from an EMBL/GenBank/DDBJ whole genome shotgun (WGS) entry which is preliminary data.</text>
</comment>
<evidence type="ECO:0000313" key="3">
    <source>
        <dbReference type="Proteomes" id="UP000762676"/>
    </source>
</evidence>
<dbReference type="EMBL" id="BMAT01001967">
    <property type="protein sequence ID" value="GFR96525.1"/>
    <property type="molecule type" value="Genomic_DNA"/>
</dbReference>
<gene>
    <name evidence="2" type="ORF">ElyMa_000971500</name>
</gene>
<keyword evidence="3" id="KW-1185">Reference proteome</keyword>
<feature type="compositionally biased region" description="Basic and acidic residues" evidence="1">
    <location>
        <begin position="238"/>
        <end position="257"/>
    </location>
</feature>
<proteinExistence type="predicted"/>
<evidence type="ECO:0000256" key="1">
    <source>
        <dbReference type="SAM" id="MobiDB-lite"/>
    </source>
</evidence>
<evidence type="ECO:0000313" key="2">
    <source>
        <dbReference type="EMBL" id="GFR96525.1"/>
    </source>
</evidence>
<accession>A0AAV4HI99</accession>
<feature type="compositionally biased region" description="Polar residues" evidence="1">
    <location>
        <begin position="224"/>
        <end position="237"/>
    </location>
</feature>
<name>A0AAV4HI99_9GAST</name>
<feature type="compositionally biased region" description="Low complexity" evidence="1">
    <location>
        <begin position="620"/>
        <end position="638"/>
    </location>
</feature>
<feature type="region of interest" description="Disordered" evidence="1">
    <location>
        <begin position="581"/>
        <end position="658"/>
    </location>
</feature>
<reference evidence="2 3" key="1">
    <citation type="journal article" date="2021" name="Elife">
        <title>Chloroplast acquisition without the gene transfer in kleptoplastic sea slugs, Plakobranchus ocellatus.</title>
        <authorList>
            <person name="Maeda T."/>
            <person name="Takahashi S."/>
            <person name="Yoshida T."/>
            <person name="Shimamura S."/>
            <person name="Takaki Y."/>
            <person name="Nagai Y."/>
            <person name="Toyoda A."/>
            <person name="Suzuki Y."/>
            <person name="Arimoto A."/>
            <person name="Ishii H."/>
            <person name="Satoh N."/>
            <person name="Nishiyama T."/>
            <person name="Hasebe M."/>
            <person name="Maruyama T."/>
            <person name="Minagawa J."/>
            <person name="Obokata J."/>
            <person name="Shigenobu S."/>
        </authorList>
    </citation>
    <scope>NUCLEOTIDE SEQUENCE [LARGE SCALE GENOMIC DNA]</scope>
</reference>
<feature type="region of interest" description="Disordered" evidence="1">
    <location>
        <begin position="88"/>
        <end position="108"/>
    </location>
</feature>
<feature type="compositionally biased region" description="Polar residues" evidence="1">
    <location>
        <begin position="46"/>
        <end position="58"/>
    </location>
</feature>
<feature type="compositionally biased region" description="Basic and acidic residues" evidence="1">
    <location>
        <begin position="639"/>
        <end position="650"/>
    </location>
</feature>
<protein>
    <submittedName>
        <fullName evidence="2">Uncharacterized protein</fullName>
    </submittedName>
</protein>
<feature type="compositionally biased region" description="Polar residues" evidence="1">
    <location>
        <begin position="259"/>
        <end position="282"/>
    </location>
</feature>
<feature type="compositionally biased region" description="Polar residues" evidence="1">
    <location>
        <begin position="199"/>
        <end position="215"/>
    </location>
</feature>
<organism evidence="2 3">
    <name type="scientific">Elysia marginata</name>
    <dbReference type="NCBI Taxonomy" id="1093978"/>
    <lineage>
        <taxon>Eukaryota</taxon>
        <taxon>Metazoa</taxon>
        <taxon>Spiralia</taxon>
        <taxon>Lophotrochozoa</taxon>
        <taxon>Mollusca</taxon>
        <taxon>Gastropoda</taxon>
        <taxon>Heterobranchia</taxon>
        <taxon>Euthyneura</taxon>
        <taxon>Panpulmonata</taxon>
        <taxon>Sacoglossa</taxon>
        <taxon>Placobranchoidea</taxon>
        <taxon>Plakobranchidae</taxon>
        <taxon>Elysia</taxon>
    </lineage>
</organism>
<feature type="region of interest" description="Disordered" evidence="1">
    <location>
        <begin position="366"/>
        <end position="392"/>
    </location>
</feature>